<evidence type="ECO:0000313" key="2">
    <source>
        <dbReference type="EMBL" id="CAH0556700.1"/>
    </source>
</evidence>
<dbReference type="EMBL" id="OV121136">
    <property type="protein sequence ID" value="CAH0556700.1"/>
    <property type="molecule type" value="Genomic_DNA"/>
</dbReference>
<gene>
    <name evidence="2" type="ORF">MELIAE_LOCUS7588</name>
</gene>
<dbReference type="AlphaFoldDB" id="A0A9P0B6E3"/>
<sequence>MKEYAIVRFVETNDFSEIPNNWIQNRNSEKITCKWPPPTVKNTNSLIKSRCSPGIDWLSYEIEILKYCDTLEKARKLAEDADYTSSDEILGRGCRKRQPSAVASMEINLNESESSDDDLTNIPASQLPTFRADNIATESTTNNFDNMSEVLFVEVDGNNYGENKENVIQRLQNVEEVILKKFPDWTCAEFEKTGLNWFRLGSQRSGNQPSQKQKRNSETATSNAETKKIRYTIFPTQHNQTL</sequence>
<reference evidence="2" key="1">
    <citation type="submission" date="2021-12" db="EMBL/GenBank/DDBJ databases">
        <authorList>
            <person name="King R."/>
        </authorList>
    </citation>
    <scope>NUCLEOTIDE SEQUENCE</scope>
</reference>
<dbReference type="Proteomes" id="UP001154078">
    <property type="component" value="Chromosome 5"/>
</dbReference>
<evidence type="ECO:0000313" key="3">
    <source>
        <dbReference type="Proteomes" id="UP001154078"/>
    </source>
</evidence>
<protein>
    <submittedName>
        <fullName evidence="2">Uncharacterized protein</fullName>
    </submittedName>
</protein>
<evidence type="ECO:0000256" key="1">
    <source>
        <dbReference type="SAM" id="MobiDB-lite"/>
    </source>
</evidence>
<proteinExistence type="predicted"/>
<keyword evidence="3" id="KW-1185">Reference proteome</keyword>
<feature type="region of interest" description="Disordered" evidence="1">
    <location>
        <begin position="201"/>
        <end position="227"/>
    </location>
</feature>
<organism evidence="2 3">
    <name type="scientific">Brassicogethes aeneus</name>
    <name type="common">Rape pollen beetle</name>
    <name type="synonym">Meligethes aeneus</name>
    <dbReference type="NCBI Taxonomy" id="1431903"/>
    <lineage>
        <taxon>Eukaryota</taxon>
        <taxon>Metazoa</taxon>
        <taxon>Ecdysozoa</taxon>
        <taxon>Arthropoda</taxon>
        <taxon>Hexapoda</taxon>
        <taxon>Insecta</taxon>
        <taxon>Pterygota</taxon>
        <taxon>Neoptera</taxon>
        <taxon>Endopterygota</taxon>
        <taxon>Coleoptera</taxon>
        <taxon>Polyphaga</taxon>
        <taxon>Cucujiformia</taxon>
        <taxon>Nitidulidae</taxon>
        <taxon>Meligethinae</taxon>
        <taxon>Brassicogethes</taxon>
    </lineage>
</organism>
<feature type="compositionally biased region" description="Polar residues" evidence="1">
    <location>
        <begin position="202"/>
        <end position="211"/>
    </location>
</feature>
<dbReference type="OrthoDB" id="6771355at2759"/>
<accession>A0A9P0B6E3</accession>
<name>A0A9P0B6E3_BRAAE</name>